<dbReference type="AlphaFoldDB" id="A0A699V0F4"/>
<comment type="caution">
    <text evidence="1">The sequence shown here is derived from an EMBL/GenBank/DDBJ whole genome shotgun (WGS) entry which is preliminary data.</text>
</comment>
<proteinExistence type="predicted"/>
<sequence>LRQAFANVMSVGIAKGMSEGLAHGIEHGKAGRGLEVMEAYDPEANSKYLQALQELKDLKYPIVDQLKGLKDAPME</sequence>
<gene>
    <name evidence="1" type="ORF">Tci_899257</name>
</gene>
<accession>A0A699V0F4</accession>
<feature type="non-terminal residue" evidence="1">
    <location>
        <position position="75"/>
    </location>
</feature>
<feature type="non-terminal residue" evidence="1">
    <location>
        <position position="1"/>
    </location>
</feature>
<protein>
    <submittedName>
        <fullName evidence="1">Transposase (Putative), gypsy type</fullName>
    </submittedName>
</protein>
<dbReference type="EMBL" id="BKCJ011375843">
    <property type="protein sequence ID" value="GFD27288.1"/>
    <property type="molecule type" value="Genomic_DNA"/>
</dbReference>
<evidence type="ECO:0000313" key="1">
    <source>
        <dbReference type="EMBL" id="GFD27288.1"/>
    </source>
</evidence>
<name>A0A699V0F4_TANCI</name>
<reference evidence="1" key="1">
    <citation type="journal article" date="2019" name="Sci. Rep.">
        <title>Draft genome of Tanacetum cinerariifolium, the natural source of mosquito coil.</title>
        <authorList>
            <person name="Yamashiro T."/>
            <person name="Shiraishi A."/>
            <person name="Satake H."/>
            <person name="Nakayama K."/>
        </authorList>
    </citation>
    <scope>NUCLEOTIDE SEQUENCE</scope>
</reference>
<organism evidence="1">
    <name type="scientific">Tanacetum cinerariifolium</name>
    <name type="common">Dalmatian daisy</name>
    <name type="synonym">Chrysanthemum cinerariifolium</name>
    <dbReference type="NCBI Taxonomy" id="118510"/>
    <lineage>
        <taxon>Eukaryota</taxon>
        <taxon>Viridiplantae</taxon>
        <taxon>Streptophyta</taxon>
        <taxon>Embryophyta</taxon>
        <taxon>Tracheophyta</taxon>
        <taxon>Spermatophyta</taxon>
        <taxon>Magnoliopsida</taxon>
        <taxon>eudicotyledons</taxon>
        <taxon>Gunneridae</taxon>
        <taxon>Pentapetalae</taxon>
        <taxon>asterids</taxon>
        <taxon>campanulids</taxon>
        <taxon>Asterales</taxon>
        <taxon>Asteraceae</taxon>
        <taxon>Asteroideae</taxon>
        <taxon>Anthemideae</taxon>
        <taxon>Anthemidinae</taxon>
        <taxon>Tanacetum</taxon>
    </lineage>
</organism>